<keyword evidence="1" id="KW-0472">Membrane</keyword>
<evidence type="ECO:0000256" key="1">
    <source>
        <dbReference type="SAM" id="Phobius"/>
    </source>
</evidence>
<evidence type="ECO:0000313" key="3">
    <source>
        <dbReference type="Proteomes" id="UP001276659"/>
    </source>
</evidence>
<reference evidence="2" key="1">
    <citation type="submission" date="2022-11" db="EMBL/GenBank/DDBJ databases">
        <title>Chromosomal genome sequence assembly and mating type (MAT) locus characterization of the leprose asexual lichenized fungus Lepraria neglecta (Nyl.) Erichsen.</title>
        <authorList>
            <person name="Allen J.L."/>
            <person name="Pfeffer B."/>
        </authorList>
    </citation>
    <scope>NUCLEOTIDE SEQUENCE</scope>
    <source>
        <strain evidence="2">Allen 5258</strain>
    </source>
</reference>
<sequence length="624" mass="70489">MIYPVQASGEVRNGGKYDSLPYKFWGYPYYARNPQEGKIEMSNQSHGLFQPSAALQPQRGQATKSALNPISERPVEPKYLCFLKNTEGMETREVSQWKEERGIEATYILVSYTSEQFRTEEEQLFLHDVGEHAARAAGVQAYWVGCSCLGKTKEEQENNVWRISDVVRGARSLIIAVSNPIGKEHPGVDTTALRQWGTRVWTLPEVLLIPSNSDIHVYARNANIDEPMTFHKRNFATLWGDAPISRELIDHYEGNLILSSLELVTIALRCLHNRQKGFYLQGDMAYALMGLLRRRPTIVKTDTAFQAFARLSLANDNDLLLERLICILPSTPSRPWYEMEDQWGVSLWDVIPSTQVCGIADDDTVIIDGGYAAAIRWKAFAHVANLIRDSWRRFFFRYAFRSTSYLFIVGISLLSNGVLLQNAENANGESTSGSQIYIAIGAMFLSIALFFILLSPYIIRVLYTGKIWGTQAWFFGFEGYMDIATIEQHIFGADMGHLKWSTNGSPLSVHAPNEYGECIGQDPITNPETAEKVKQAINAQMGTERIFTLVDTYTLTVTLFSAVKPPVAVVLCGEEGGMQRALLCSYDWSTQTLYRESVLRMETLVLEQMARVGRLRLGLRRETW</sequence>
<protein>
    <submittedName>
        <fullName evidence="2">Uncharacterized protein</fullName>
    </submittedName>
</protein>
<evidence type="ECO:0000313" key="2">
    <source>
        <dbReference type="EMBL" id="KAK3174956.1"/>
    </source>
</evidence>
<feature type="transmembrane region" description="Helical" evidence="1">
    <location>
        <begin position="436"/>
        <end position="459"/>
    </location>
</feature>
<accession>A0AAD9ZC65</accession>
<feature type="transmembrane region" description="Helical" evidence="1">
    <location>
        <begin position="398"/>
        <end position="416"/>
    </location>
</feature>
<dbReference type="Proteomes" id="UP001276659">
    <property type="component" value="Unassembled WGS sequence"/>
</dbReference>
<proteinExistence type="predicted"/>
<name>A0AAD9ZC65_9LECA</name>
<organism evidence="2 3">
    <name type="scientific">Lepraria neglecta</name>
    <dbReference type="NCBI Taxonomy" id="209136"/>
    <lineage>
        <taxon>Eukaryota</taxon>
        <taxon>Fungi</taxon>
        <taxon>Dikarya</taxon>
        <taxon>Ascomycota</taxon>
        <taxon>Pezizomycotina</taxon>
        <taxon>Lecanoromycetes</taxon>
        <taxon>OSLEUM clade</taxon>
        <taxon>Lecanoromycetidae</taxon>
        <taxon>Lecanorales</taxon>
        <taxon>Lecanorineae</taxon>
        <taxon>Stereocaulaceae</taxon>
        <taxon>Lepraria</taxon>
    </lineage>
</organism>
<dbReference type="AlphaFoldDB" id="A0AAD9ZC65"/>
<dbReference type="EMBL" id="JASNWA010000006">
    <property type="protein sequence ID" value="KAK3174956.1"/>
    <property type="molecule type" value="Genomic_DNA"/>
</dbReference>
<keyword evidence="1" id="KW-0812">Transmembrane</keyword>
<keyword evidence="3" id="KW-1185">Reference proteome</keyword>
<gene>
    <name evidence="2" type="ORF">OEA41_002202</name>
</gene>
<comment type="caution">
    <text evidence="2">The sequence shown here is derived from an EMBL/GenBank/DDBJ whole genome shotgun (WGS) entry which is preliminary data.</text>
</comment>
<keyword evidence="1" id="KW-1133">Transmembrane helix</keyword>